<dbReference type="FunFam" id="1.10.240.10:FF:000002">
    <property type="entry name" value="Tryptophan--tRNA ligase"/>
    <property type="match status" value="1"/>
</dbReference>
<comment type="catalytic activity">
    <reaction evidence="10">
        <text>tRNA(Trp) + L-tryptophan + ATP = L-tryptophyl-tRNA(Trp) + AMP + diphosphate + H(+)</text>
        <dbReference type="Rhea" id="RHEA:24080"/>
        <dbReference type="Rhea" id="RHEA-COMP:9671"/>
        <dbReference type="Rhea" id="RHEA-COMP:9705"/>
        <dbReference type="ChEBI" id="CHEBI:15378"/>
        <dbReference type="ChEBI" id="CHEBI:30616"/>
        <dbReference type="ChEBI" id="CHEBI:33019"/>
        <dbReference type="ChEBI" id="CHEBI:57912"/>
        <dbReference type="ChEBI" id="CHEBI:78442"/>
        <dbReference type="ChEBI" id="CHEBI:78535"/>
        <dbReference type="ChEBI" id="CHEBI:456215"/>
        <dbReference type="EC" id="6.1.1.2"/>
    </reaction>
</comment>
<evidence type="ECO:0000256" key="7">
    <source>
        <dbReference type="ARBA" id="ARBA00022917"/>
    </source>
</evidence>
<comment type="caution">
    <text evidence="13">The sequence shown here is derived from an EMBL/GenBank/DDBJ whole genome shotgun (WGS) entry which is preliminary data.</text>
</comment>
<dbReference type="GO" id="GO:0070183">
    <property type="term" value="P:mitochondrial tryptophanyl-tRNA aminoacylation"/>
    <property type="evidence" value="ECO:0007669"/>
    <property type="project" value="TreeGrafter"/>
</dbReference>
<evidence type="ECO:0000256" key="1">
    <source>
        <dbReference type="ARBA" id="ARBA00004305"/>
    </source>
</evidence>
<dbReference type="HAMAP" id="MF_00140_B">
    <property type="entry name" value="Trp_tRNA_synth_B"/>
    <property type="match status" value="1"/>
</dbReference>
<evidence type="ECO:0000256" key="10">
    <source>
        <dbReference type="ARBA" id="ARBA00049929"/>
    </source>
</evidence>
<proteinExistence type="inferred from homology"/>
<dbReference type="InterPro" id="IPR002306">
    <property type="entry name" value="Trp-tRNA-ligase"/>
</dbReference>
<dbReference type="PROSITE" id="PS00178">
    <property type="entry name" value="AA_TRNA_LIGASE_I"/>
    <property type="match status" value="1"/>
</dbReference>
<evidence type="ECO:0000313" key="13">
    <source>
        <dbReference type="EMBL" id="KAG0145054.1"/>
    </source>
</evidence>
<keyword evidence="6 12" id="KW-0067">ATP-binding</keyword>
<dbReference type="GO" id="GO:0005759">
    <property type="term" value="C:mitochondrial matrix"/>
    <property type="evidence" value="ECO:0007669"/>
    <property type="project" value="UniProtKB-SubCell"/>
</dbReference>
<dbReference type="Gene3D" id="3.40.50.620">
    <property type="entry name" value="HUPs"/>
    <property type="match status" value="1"/>
</dbReference>
<evidence type="ECO:0000256" key="12">
    <source>
        <dbReference type="RuleBase" id="RU363036"/>
    </source>
</evidence>
<dbReference type="EC" id="6.1.1.2" evidence="3"/>
<evidence type="ECO:0000256" key="9">
    <source>
        <dbReference type="ARBA" id="ARBA00030268"/>
    </source>
</evidence>
<dbReference type="GO" id="GO:0004830">
    <property type="term" value="F:tryptophan-tRNA ligase activity"/>
    <property type="evidence" value="ECO:0007669"/>
    <property type="project" value="UniProtKB-EC"/>
</dbReference>
<keyword evidence="4 12" id="KW-0436">Ligase</keyword>
<dbReference type="InterPro" id="IPR014729">
    <property type="entry name" value="Rossmann-like_a/b/a_fold"/>
</dbReference>
<dbReference type="PANTHER" id="PTHR43766">
    <property type="entry name" value="TRYPTOPHAN--TRNA LIGASE, MITOCHONDRIAL"/>
    <property type="match status" value="1"/>
</dbReference>
<comment type="similarity">
    <text evidence="2 12">Belongs to the class-I aminoacyl-tRNA synthetase family.</text>
</comment>
<dbReference type="CDD" id="cd00806">
    <property type="entry name" value="TrpRS_core"/>
    <property type="match status" value="1"/>
</dbReference>
<evidence type="ECO:0000256" key="8">
    <source>
        <dbReference type="ARBA" id="ARBA00023146"/>
    </source>
</evidence>
<dbReference type="OrthoDB" id="15808at2759"/>
<keyword evidence="7 12" id="KW-0648">Protein biosynthesis</keyword>
<name>A0A9P6NJ29_9BASI</name>
<dbReference type="GO" id="GO:0005524">
    <property type="term" value="F:ATP binding"/>
    <property type="evidence" value="ECO:0007669"/>
    <property type="project" value="UniProtKB-KW"/>
</dbReference>
<dbReference type="InterPro" id="IPR001412">
    <property type="entry name" value="aa-tRNA-synth_I_CS"/>
</dbReference>
<comment type="subcellular location">
    <subcellularLocation>
        <location evidence="1">Mitochondrion matrix</location>
    </subcellularLocation>
</comment>
<dbReference type="FunFam" id="3.40.50.620:FF:000082">
    <property type="entry name" value="MSW1p Mitochondrial tryptophanyl-tRNA synthetase"/>
    <property type="match status" value="1"/>
</dbReference>
<dbReference type="PRINTS" id="PR01039">
    <property type="entry name" value="TRNASYNTHTRP"/>
</dbReference>
<evidence type="ECO:0000256" key="4">
    <source>
        <dbReference type="ARBA" id="ARBA00022598"/>
    </source>
</evidence>
<dbReference type="EMBL" id="MU167283">
    <property type="protein sequence ID" value="KAG0145054.1"/>
    <property type="molecule type" value="Genomic_DNA"/>
</dbReference>
<dbReference type="SUPFAM" id="SSF52374">
    <property type="entry name" value="Nucleotidylyl transferase"/>
    <property type="match status" value="1"/>
</dbReference>
<keyword evidence="5 12" id="KW-0547">Nucleotide-binding</keyword>
<dbReference type="AlphaFoldDB" id="A0A9P6NJ29"/>
<organism evidence="13 14">
    <name type="scientific">Cronartium quercuum f. sp. fusiforme G11</name>
    <dbReference type="NCBI Taxonomy" id="708437"/>
    <lineage>
        <taxon>Eukaryota</taxon>
        <taxon>Fungi</taxon>
        <taxon>Dikarya</taxon>
        <taxon>Basidiomycota</taxon>
        <taxon>Pucciniomycotina</taxon>
        <taxon>Pucciniomycetes</taxon>
        <taxon>Pucciniales</taxon>
        <taxon>Coleosporiaceae</taxon>
        <taxon>Cronartium</taxon>
    </lineage>
</organism>
<dbReference type="InterPro" id="IPR024109">
    <property type="entry name" value="Trp-tRNA-ligase_bac-type"/>
</dbReference>
<keyword evidence="8 12" id="KW-0030">Aminoacyl-tRNA synthetase</keyword>
<evidence type="ECO:0000256" key="11">
    <source>
        <dbReference type="ARBA" id="ARBA00069760"/>
    </source>
</evidence>
<evidence type="ECO:0000256" key="3">
    <source>
        <dbReference type="ARBA" id="ARBA00013161"/>
    </source>
</evidence>
<dbReference type="Pfam" id="PF00579">
    <property type="entry name" value="tRNA-synt_1b"/>
    <property type="match status" value="1"/>
</dbReference>
<dbReference type="Proteomes" id="UP000886653">
    <property type="component" value="Unassembled WGS sequence"/>
</dbReference>
<sequence length="391" mass="43580">MTPGFQCLTSIRPALIKSRSTSTSRLLSLSNSKRSSSSAIQSASDRVQRVIFSGIQPTGVPHIGNYVGALKNWVQLQNQNVTRASKAQLFYSIVGLHAITLPQSPEKLRQERFEMMCTLLAIGLDPKHCCLFNQDEVPAHSELAWILNCITPVGRLNRMTTWKSRLATARNSNSLEEVDDSMLHLGLLAYPVLQSADILLYKSTHIPVGQDQEQHIELTRMIAKSFNKQFQASLFPIPRAIYTPQARILNLRNPDVKMSKSHPSATSRILITDSPDQIRSKIQSAVTDSISHITYDPIQRPGVSNLIDIHAGFADQSVTETVTRFEGKMAGDLKSELIDLLINHLSPIRQEYERLRQAKGDVEEIFRCGALQATSVANQTLREVKKAVGFL</sequence>
<evidence type="ECO:0000256" key="2">
    <source>
        <dbReference type="ARBA" id="ARBA00005594"/>
    </source>
</evidence>
<dbReference type="InterPro" id="IPR050203">
    <property type="entry name" value="Trp-tRNA_synthetase"/>
</dbReference>
<evidence type="ECO:0000256" key="5">
    <source>
        <dbReference type="ARBA" id="ARBA00022741"/>
    </source>
</evidence>
<dbReference type="Gene3D" id="1.10.240.10">
    <property type="entry name" value="Tyrosyl-Transfer RNA Synthetase"/>
    <property type="match status" value="1"/>
</dbReference>
<dbReference type="NCBIfam" id="TIGR00233">
    <property type="entry name" value="trpS"/>
    <property type="match status" value="1"/>
</dbReference>
<gene>
    <name evidence="13" type="ORF">CROQUDRAFT_46320</name>
</gene>
<evidence type="ECO:0000256" key="6">
    <source>
        <dbReference type="ARBA" id="ARBA00022840"/>
    </source>
</evidence>
<accession>A0A9P6NJ29</accession>
<protein>
    <recommendedName>
        <fullName evidence="11">Tryptophan--tRNA ligase, mitochondrial</fullName>
        <ecNumber evidence="3">6.1.1.2</ecNumber>
    </recommendedName>
    <alternativeName>
        <fullName evidence="9">Tryptophanyl-tRNA synthetase</fullName>
    </alternativeName>
</protein>
<reference evidence="13" key="1">
    <citation type="submission" date="2013-11" db="EMBL/GenBank/DDBJ databases">
        <title>Genome sequence of the fusiform rust pathogen reveals effectors for host alternation and coevolution with pine.</title>
        <authorList>
            <consortium name="DOE Joint Genome Institute"/>
            <person name="Smith K."/>
            <person name="Pendleton A."/>
            <person name="Kubisiak T."/>
            <person name="Anderson C."/>
            <person name="Salamov A."/>
            <person name="Aerts A."/>
            <person name="Riley R."/>
            <person name="Clum A."/>
            <person name="Lindquist E."/>
            <person name="Ence D."/>
            <person name="Campbell M."/>
            <person name="Kronenberg Z."/>
            <person name="Feau N."/>
            <person name="Dhillon B."/>
            <person name="Hamelin R."/>
            <person name="Burleigh J."/>
            <person name="Smith J."/>
            <person name="Yandell M."/>
            <person name="Nelson C."/>
            <person name="Grigoriev I."/>
            <person name="Davis J."/>
        </authorList>
    </citation>
    <scope>NUCLEOTIDE SEQUENCE</scope>
    <source>
        <strain evidence="13">G11</strain>
    </source>
</reference>
<dbReference type="PANTHER" id="PTHR43766:SF1">
    <property type="entry name" value="TRYPTOPHAN--TRNA LIGASE, MITOCHONDRIAL"/>
    <property type="match status" value="1"/>
</dbReference>
<dbReference type="InterPro" id="IPR002305">
    <property type="entry name" value="aa-tRNA-synth_Ic"/>
</dbReference>
<keyword evidence="14" id="KW-1185">Reference proteome</keyword>
<evidence type="ECO:0000313" key="14">
    <source>
        <dbReference type="Proteomes" id="UP000886653"/>
    </source>
</evidence>